<proteinExistence type="predicted"/>
<gene>
    <name evidence="1" type="ORF">GOBAR_AA22835</name>
</gene>
<accession>A0A2P5X3B9</accession>
<evidence type="ECO:0000313" key="1">
    <source>
        <dbReference type="EMBL" id="PPR97830.1"/>
    </source>
</evidence>
<dbReference type="Proteomes" id="UP000239757">
    <property type="component" value="Unassembled WGS sequence"/>
</dbReference>
<reference evidence="1 2" key="1">
    <citation type="submission" date="2015-01" db="EMBL/GenBank/DDBJ databases">
        <title>Genome of allotetraploid Gossypium barbadense reveals genomic plasticity and fiber elongation in cotton evolution.</title>
        <authorList>
            <person name="Chen X."/>
            <person name="Liu X."/>
            <person name="Zhao B."/>
            <person name="Zheng H."/>
            <person name="Hu Y."/>
            <person name="Lu G."/>
            <person name="Yang C."/>
            <person name="Chen J."/>
            <person name="Shan C."/>
            <person name="Zhang L."/>
            <person name="Zhou Y."/>
            <person name="Wang L."/>
            <person name="Guo W."/>
            <person name="Bai Y."/>
            <person name="Ruan J."/>
            <person name="Shangguan X."/>
            <person name="Mao Y."/>
            <person name="Jiang J."/>
            <person name="Zhu Y."/>
            <person name="Lei J."/>
            <person name="Kang H."/>
            <person name="Chen S."/>
            <person name="He X."/>
            <person name="Wang R."/>
            <person name="Wang Y."/>
            <person name="Chen J."/>
            <person name="Wang L."/>
            <person name="Yu S."/>
            <person name="Wang B."/>
            <person name="Wei J."/>
            <person name="Song S."/>
            <person name="Lu X."/>
            <person name="Gao Z."/>
            <person name="Gu W."/>
            <person name="Deng X."/>
            <person name="Ma D."/>
            <person name="Wang S."/>
            <person name="Liang W."/>
            <person name="Fang L."/>
            <person name="Cai C."/>
            <person name="Zhu X."/>
            <person name="Zhou B."/>
            <person name="Zhang Y."/>
            <person name="Chen Z."/>
            <person name="Xu S."/>
            <person name="Zhu R."/>
            <person name="Wang S."/>
            <person name="Zhang T."/>
            <person name="Zhao G."/>
        </authorList>
    </citation>
    <scope>NUCLEOTIDE SEQUENCE [LARGE SCALE GENOMIC DNA]</scope>
    <source>
        <strain evidence="2">cv. Xinhai21</strain>
        <tissue evidence="1">Leaf</tissue>
    </source>
</reference>
<dbReference type="AlphaFoldDB" id="A0A2P5X3B9"/>
<protein>
    <submittedName>
        <fullName evidence="1">Uncharacterized protein</fullName>
    </submittedName>
</protein>
<evidence type="ECO:0000313" key="2">
    <source>
        <dbReference type="Proteomes" id="UP000239757"/>
    </source>
</evidence>
<sequence length="184" mass="21082">MVQPTLQELSLKEAHELFSSNSRGPIHEDRRLQVEELDEWRTHKPKTHDKPKLRQNELNTFPNQLKVGDRVLLDTADPHIVTTKPNEDVPLTVLSIFPFSTVEVSHPKFGTFKGKSYLFQTRDAISGHGRATWPWSNLPNTHECATRPCLPPVDNIVKITWACAELHDRGRSEPHHTRSCNMII</sequence>
<name>A0A2P5X3B9_GOSBA</name>
<dbReference type="EMBL" id="KZ665785">
    <property type="protein sequence ID" value="PPR97830.1"/>
    <property type="molecule type" value="Genomic_DNA"/>
</dbReference>
<organism evidence="1 2">
    <name type="scientific">Gossypium barbadense</name>
    <name type="common">Sea Island cotton</name>
    <name type="synonym">Hibiscus barbadensis</name>
    <dbReference type="NCBI Taxonomy" id="3634"/>
    <lineage>
        <taxon>Eukaryota</taxon>
        <taxon>Viridiplantae</taxon>
        <taxon>Streptophyta</taxon>
        <taxon>Embryophyta</taxon>
        <taxon>Tracheophyta</taxon>
        <taxon>Spermatophyta</taxon>
        <taxon>Magnoliopsida</taxon>
        <taxon>eudicotyledons</taxon>
        <taxon>Gunneridae</taxon>
        <taxon>Pentapetalae</taxon>
        <taxon>rosids</taxon>
        <taxon>malvids</taxon>
        <taxon>Malvales</taxon>
        <taxon>Malvaceae</taxon>
        <taxon>Malvoideae</taxon>
        <taxon>Gossypium</taxon>
    </lineage>
</organism>